<dbReference type="Gene3D" id="3.40.50.10320">
    <property type="entry name" value="LmbE-like"/>
    <property type="match status" value="1"/>
</dbReference>
<protein>
    <recommendedName>
        <fullName evidence="4">1D-myo-inositol 2-acetamido-2-deoxy-alpha-D-glucopyranoside deacetylase</fullName>
        <shortName evidence="4">GlcNAc-Ins deacetylase</shortName>
        <ecNumber evidence="4">3.5.1.103</ecNumber>
    </recommendedName>
    <alternativeName>
        <fullName evidence="4">N-acetyl-1-D-myo-inositol-2-amino-2-deoxy-alpha-D-glucopyranoside deacetylase</fullName>
    </alternativeName>
</protein>
<dbReference type="PANTHER" id="PTHR12993:SF26">
    <property type="entry name" value="1D-MYO-INOSITOL 2-ACETAMIDO-2-DEOXY-ALPHA-D-GLUCOPYRANOSIDE DEACETYLASE"/>
    <property type="match status" value="1"/>
</dbReference>
<dbReference type="NCBIfam" id="TIGR03445">
    <property type="entry name" value="mycothiol_MshB"/>
    <property type="match status" value="1"/>
</dbReference>
<evidence type="ECO:0000256" key="4">
    <source>
        <dbReference type="HAMAP-Rule" id="MF_01696"/>
    </source>
</evidence>
<accession>A0ABN2IJX9</accession>
<keyword evidence="6" id="KW-1185">Reference proteome</keyword>
<evidence type="ECO:0000256" key="2">
    <source>
        <dbReference type="ARBA" id="ARBA00022801"/>
    </source>
</evidence>
<dbReference type="InterPro" id="IPR024078">
    <property type="entry name" value="LmbE-like_dom_sf"/>
</dbReference>
<evidence type="ECO:0000256" key="3">
    <source>
        <dbReference type="ARBA" id="ARBA00022833"/>
    </source>
</evidence>
<keyword evidence="3 4" id="KW-0862">Zinc</keyword>
<dbReference type="EC" id="3.5.1.103" evidence="4"/>
<dbReference type="InterPro" id="IPR003737">
    <property type="entry name" value="GlcNAc_PI_deacetylase-related"/>
</dbReference>
<evidence type="ECO:0000313" key="6">
    <source>
        <dbReference type="Proteomes" id="UP001500618"/>
    </source>
</evidence>
<keyword evidence="2 4" id="KW-0378">Hydrolase</keyword>
<dbReference type="EMBL" id="BAAANY010000031">
    <property type="protein sequence ID" value="GAA1706531.1"/>
    <property type="molecule type" value="Genomic_DNA"/>
</dbReference>
<comment type="catalytic activity">
    <reaction evidence="4">
        <text>1D-myo-inositol 2-acetamido-2-deoxy-alpha-D-glucopyranoside + H2O = 1D-myo-inositol 2-amino-2-deoxy-alpha-D-glucopyranoside + acetate</text>
        <dbReference type="Rhea" id="RHEA:26180"/>
        <dbReference type="ChEBI" id="CHEBI:15377"/>
        <dbReference type="ChEBI" id="CHEBI:30089"/>
        <dbReference type="ChEBI" id="CHEBI:52442"/>
        <dbReference type="ChEBI" id="CHEBI:58886"/>
        <dbReference type="EC" id="3.5.1.103"/>
    </reaction>
</comment>
<feature type="binding site" evidence="4">
    <location>
        <position position="152"/>
    </location>
    <ligand>
        <name>Zn(2+)</name>
        <dbReference type="ChEBI" id="CHEBI:29105"/>
    </ligand>
</feature>
<name>A0ABN2IJX9_9ACTN</name>
<comment type="cofactor">
    <cofactor evidence="4">
        <name>Zn(2+)</name>
        <dbReference type="ChEBI" id="CHEBI:29105"/>
    </cofactor>
    <text evidence="4">Binds 1 zinc ion per subunit.</text>
</comment>
<evidence type="ECO:0000313" key="5">
    <source>
        <dbReference type="EMBL" id="GAA1706531.1"/>
    </source>
</evidence>
<gene>
    <name evidence="4 5" type="primary">mshB</name>
    <name evidence="5" type="ORF">GCM10009765_64970</name>
</gene>
<dbReference type="PANTHER" id="PTHR12993">
    <property type="entry name" value="N-ACETYLGLUCOSAMINYL-PHOSPHATIDYLINOSITOL DE-N-ACETYLASE-RELATED"/>
    <property type="match status" value="1"/>
</dbReference>
<sequence length="293" mass="32207">MSDQLPARRMLLVHAHPDDETTGSGLVMTKYAAEGARVTLVTCTLGEEGEIRVPELAQLAADQADQLGGYRIGELEKACAAFGVTDHRFLGGPGRFRDSGMIDTPANDNPRCFWKADVDATAADYLVPIIREIRPQVVITYDENGFYGHPDHIQAHRVAMRAVELAGKDSGEGEPWQVSKIYWVAVPKKEMFEGLQHFADAADNPFKDIKTVDDLPFGTPDELIAAAIDGEKYVPNKLAAMRAHASQIATDDWLFKVAEMGGRATEHFTLAYGERGETDERGWETDLFAGLDV</sequence>
<dbReference type="Pfam" id="PF02585">
    <property type="entry name" value="PIG-L"/>
    <property type="match status" value="1"/>
</dbReference>
<dbReference type="RefSeq" id="WP_344314054.1">
    <property type="nucleotide sequence ID" value="NZ_BAAANY010000031.1"/>
</dbReference>
<dbReference type="HAMAP" id="MF_01696">
    <property type="entry name" value="MshB"/>
    <property type="match status" value="1"/>
</dbReference>
<evidence type="ECO:0000256" key="1">
    <source>
        <dbReference type="ARBA" id="ARBA00022723"/>
    </source>
</evidence>
<dbReference type="Proteomes" id="UP001500618">
    <property type="component" value="Unassembled WGS sequence"/>
</dbReference>
<reference evidence="5 6" key="1">
    <citation type="journal article" date="2019" name="Int. J. Syst. Evol. Microbiol.">
        <title>The Global Catalogue of Microorganisms (GCM) 10K type strain sequencing project: providing services to taxonomists for standard genome sequencing and annotation.</title>
        <authorList>
            <consortium name="The Broad Institute Genomics Platform"/>
            <consortium name="The Broad Institute Genome Sequencing Center for Infectious Disease"/>
            <person name="Wu L."/>
            <person name="Ma J."/>
        </authorList>
    </citation>
    <scope>NUCLEOTIDE SEQUENCE [LARGE SCALE GENOMIC DNA]</scope>
    <source>
        <strain evidence="5 6">JCM 14718</strain>
    </source>
</reference>
<proteinExistence type="inferred from homology"/>
<dbReference type="SUPFAM" id="SSF102588">
    <property type="entry name" value="LmbE-like"/>
    <property type="match status" value="1"/>
</dbReference>
<comment type="function">
    <text evidence="4">Catalyzes the deacetylation of 1D-myo-inositol 2-acetamido-2-deoxy-alpha-D-glucopyranoside (GlcNAc-Ins) in the mycothiol biosynthesis pathway.</text>
</comment>
<organism evidence="5 6">
    <name type="scientific">Fodinicola feengrottensis</name>
    <dbReference type="NCBI Taxonomy" id="435914"/>
    <lineage>
        <taxon>Bacteria</taxon>
        <taxon>Bacillati</taxon>
        <taxon>Actinomycetota</taxon>
        <taxon>Actinomycetes</taxon>
        <taxon>Mycobacteriales</taxon>
        <taxon>Fodinicola</taxon>
    </lineage>
</organism>
<comment type="caution">
    <text evidence="5">The sequence shown here is derived from an EMBL/GenBank/DDBJ whole genome shotgun (WGS) entry which is preliminary data.</text>
</comment>
<dbReference type="InterPro" id="IPR017810">
    <property type="entry name" value="Mycothiol_biosynthesis_MshB"/>
</dbReference>
<feature type="binding site" evidence="4">
    <location>
        <position position="19"/>
    </location>
    <ligand>
        <name>Zn(2+)</name>
        <dbReference type="ChEBI" id="CHEBI:29105"/>
    </ligand>
</feature>
<keyword evidence="1 4" id="KW-0479">Metal-binding</keyword>
<comment type="similarity">
    <text evidence="4">Belongs to the MshB deacetylase family.</text>
</comment>
<feature type="binding site" evidence="4">
    <location>
        <position position="16"/>
    </location>
    <ligand>
        <name>Zn(2+)</name>
        <dbReference type="ChEBI" id="CHEBI:29105"/>
    </ligand>
</feature>